<feature type="domain" description="TerB-C" evidence="4">
    <location>
        <begin position="655"/>
        <end position="781"/>
    </location>
</feature>
<gene>
    <name evidence="5" type="ORF">Phpb_00521</name>
</gene>
<dbReference type="Pfam" id="PF13208">
    <property type="entry name" value="TerB_N"/>
    <property type="match status" value="1"/>
</dbReference>
<evidence type="ECO:0000259" key="2">
    <source>
        <dbReference type="Pfam" id="PF05099"/>
    </source>
</evidence>
<dbReference type="CDD" id="cd07176">
    <property type="entry name" value="terB"/>
    <property type="match status" value="1"/>
</dbReference>
<dbReference type="EMBL" id="LOIC01000018">
    <property type="protein sequence ID" value="OCA56022.1"/>
    <property type="molecule type" value="Genomic_DNA"/>
</dbReference>
<name>A0A1B8YLG7_9GAMM</name>
<proteinExistence type="predicted"/>
<evidence type="ECO:0000313" key="6">
    <source>
        <dbReference type="Proteomes" id="UP000092665"/>
    </source>
</evidence>
<feature type="region of interest" description="Disordered" evidence="1">
    <location>
        <begin position="28"/>
        <end position="68"/>
    </location>
</feature>
<feature type="domain" description="TerB N-terminal" evidence="3">
    <location>
        <begin position="110"/>
        <end position="322"/>
    </location>
</feature>
<dbReference type="Pfam" id="PF15615">
    <property type="entry name" value="TerB_C"/>
    <property type="match status" value="1"/>
</dbReference>
<organism evidence="5 6">
    <name type="scientific">Photorhabdus namnaonensis</name>
    <dbReference type="NCBI Taxonomy" id="1851568"/>
    <lineage>
        <taxon>Bacteria</taxon>
        <taxon>Pseudomonadati</taxon>
        <taxon>Pseudomonadota</taxon>
        <taxon>Gammaproteobacteria</taxon>
        <taxon>Enterobacterales</taxon>
        <taxon>Morganellaceae</taxon>
        <taxon>Photorhabdus</taxon>
    </lineage>
</organism>
<evidence type="ECO:0000256" key="1">
    <source>
        <dbReference type="SAM" id="MobiDB-lite"/>
    </source>
</evidence>
<reference evidence="6" key="1">
    <citation type="submission" date="2015-11" db="EMBL/GenBank/DDBJ databases">
        <authorList>
            <person name="Tobias N.J."/>
            <person name="Mishra B."/>
            <person name="Gupta D.K."/>
            <person name="Thines M."/>
            <person name="Stinear T.P."/>
            <person name="Bode H.B."/>
        </authorList>
    </citation>
    <scope>NUCLEOTIDE SEQUENCE [LARGE SCALE GENOMIC DNA]</scope>
    <source>
        <strain evidence="6">PB45.5</strain>
    </source>
</reference>
<dbReference type="SUPFAM" id="SSF158682">
    <property type="entry name" value="TerB-like"/>
    <property type="match status" value="1"/>
</dbReference>
<dbReference type="InterPro" id="IPR029024">
    <property type="entry name" value="TerB-like"/>
</dbReference>
<dbReference type="Pfam" id="PF05099">
    <property type="entry name" value="TerB"/>
    <property type="match status" value="1"/>
</dbReference>
<sequence>MMGVGMGFWIFFITLVVICLLCSKKKKSTSTRSNGRNISKSNNSSQQKFPNKPTNSVTNISSQYPQTSDDDELATFTLVNGITVEYSTSCEQPRETAARRNTTPARWIKPGESVTIQNIVINNGNFYFGGQLKTYSSREYGYFYNDGSDASLVNDALPIQSITRHYEDESLGYWPNFSTLSPRCRGAYLDWLASDRSDATCPIGYVFIYFYGLERRILADEMQEAISDNEFRALFEEVSRLRAIFQSNNSFRCYSTQLIETMSLLRPDVIFIQNENEYFASGSSLLFRFHLATTVVQGEPISADLALAWVKYYTEYTLRTPARRCAEEFAALFKQRYVKKFGEGLVVKPNKTRLKLDYASANSTLQGIRIELPDLPDPSVLRAPVKKLIQIAESCTNALDAYSRYLGKKDTSRSDVAAIMLLPDEILTKDAEQMFAGFKSWANERILENSGLATVASFWARLDMSVPDKINKKEAELMQNFAQRAGYGIVPDMCYHYAKPEPNGNIVLFAEGHGEFFTPSTEFISVSVALRLGAMVAQMDKSVDVAEQATLEKAIDHNNTLSPAEKRSLHAYLIWRLNTPASMAGLKTRIEQLNDKEKSSIGNVIINVACADGKIDPGEIKQLEKIYSSLGLDSSTVTSDIHRLSTAEKTSQATMQVTSSVKSTFSLNENVLARHESDTTDVRQLLSTIFVEDDPEEVPPVDIPLHSTTGLDEAHNQLYQRLLEKERWARNEVAELCQQFNLMVGGAIEVINDWSYELVDAPVLDDDDDIYVDLEIAQELKG</sequence>
<evidence type="ECO:0000313" key="5">
    <source>
        <dbReference type="EMBL" id="OCA56022.1"/>
    </source>
</evidence>
<keyword evidence="6" id="KW-1185">Reference proteome</keyword>
<feature type="compositionally biased region" description="Low complexity" evidence="1">
    <location>
        <begin position="39"/>
        <end position="48"/>
    </location>
</feature>
<dbReference type="InterPro" id="IPR007791">
    <property type="entry name" value="DjlA_N"/>
</dbReference>
<evidence type="ECO:0000259" key="4">
    <source>
        <dbReference type="Pfam" id="PF15615"/>
    </source>
</evidence>
<comment type="caution">
    <text evidence="5">The sequence shown here is derived from an EMBL/GenBank/DDBJ whole genome shotgun (WGS) entry which is preliminary data.</text>
</comment>
<dbReference type="Gene3D" id="1.10.3680.10">
    <property type="entry name" value="TerB-like"/>
    <property type="match status" value="1"/>
</dbReference>
<feature type="compositionally biased region" description="Polar residues" evidence="1">
    <location>
        <begin position="52"/>
        <end position="67"/>
    </location>
</feature>
<evidence type="ECO:0000259" key="3">
    <source>
        <dbReference type="Pfam" id="PF13208"/>
    </source>
</evidence>
<protein>
    <submittedName>
        <fullName evidence="5">Tellurite resistance protein TerB</fullName>
    </submittedName>
</protein>
<dbReference type="PATRIC" id="fig|29488.15.peg.577"/>
<dbReference type="InterPro" id="IPR028932">
    <property type="entry name" value="TerB-C"/>
</dbReference>
<feature type="domain" description="Co-chaperone DjlA N-terminal" evidence="2">
    <location>
        <begin position="531"/>
        <end position="636"/>
    </location>
</feature>
<accession>A0A1B8YLG7</accession>
<dbReference type="AlphaFoldDB" id="A0A1B8YLG7"/>
<dbReference type="InterPro" id="IPR025266">
    <property type="entry name" value="TerB_N"/>
</dbReference>
<dbReference type="Proteomes" id="UP000092665">
    <property type="component" value="Unassembled WGS sequence"/>
</dbReference>